<dbReference type="AlphaFoldDB" id="A0A6S4PXN5"/>
<evidence type="ECO:0000313" key="2">
    <source>
        <dbReference type="EMBL" id="BBE39020.1"/>
    </source>
</evidence>
<proteinExistence type="predicted"/>
<keyword evidence="1" id="KW-0812">Transmembrane</keyword>
<organism evidence="2">
    <name type="scientific">Vibrio vulnificus</name>
    <dbReference type="NCBI Taxonomy" id="672"/>
    <lineage>
        <taxon>Bacteria</taxon>
        <taxon>Pseudomonadati</taxon>
        <taxon>Pseudomonadota</taxon>
        <taxon>Gammaproteobacteria</taxon>
        <taxon>Vibrionales</taxon>
        <taxon>Vibrionaceae</taxon>
        <taxon>Vibrio</taxon>
    </lineage>
</organism>
<accession>A0A6S4PXN5</accession>
<sequence length="171" mass="19337">MTDRNAPKYAIWVVMEILSKYASEIIALCALFLTVYQASSQRRQNRISLKPHLDLFTERFFKNGVGRIEIYLINNGLGPAFIETFDVALGDKNYSARDALTALFGDRSDAFNYTELSKGYAIAHNQRIRLLSVDFPAKDWAEVSSLEESISSLRLSINYKSVHGQAFSLND</sequence>
<dbReference type="RefSeq" id="WP_103194652.1">
    <property type="nucleotide sequence ID" value="NZ_PDGD01000106.1"/>
</dbReference>
<keyword evidence="1" id="KW-1133">Transmembrane helix</keyword>
<feature type="transmembrane region" description="Helical" evidence="1">
    <location>
        <begin position="12"/>
        <end position="36"/>
    </location>
</feature>
<reference evidence="2" key="1">
    <citation type="submission" date="2011-01" db="EMBL/GenBank/DDBJ databases">
        <title>Evolutionary Significance of Chromosomal Super-Integrons in Vibrio vulnificus Strains.</title>
        <authorList>
            <person name="Shu H.Y."/>
            <person name="Wu K.M."/>
            <person name="Liu T.T."/>
            <person name="Liu Y.M."/>
            <person name="Liao T.L."/>
            <person name="Hor L.I."/>
            <person name="Tsai S.F."/>
            <person name="Chen C.Y."/>
        </authorList>
    </citation>
    <scope>NUCLEOTIDE SEQUENCE</scope>
    <source>
        <strain evidence="2">CG021</strain>
    </source>
</reference>
<name>A0A6S4PXN5_VIBVL</name>
<protein>
    <submittedName>
        <fullName evidence="2">Uncharacterized protein</fullName>
    </submittedName>
</protein>
<dbReference type="EMBL" id="AB609752">
    <property type="protein sequence ID" value="BBE39020.1"/>
    <property type="molecule type" value="Genomic_DNA"/>
</dbReference>
<evidence type="ECO:0000256" key="1">
    <source>
        <dbReference type="SAM" id="Phobius"/>
    </source>
</evidence>
<keyword evidence="1" id="KW-0472">Membrane</keyword>